<proteinExistence type="predicted"/>
<accession>A0ABD3MI38</accession>
<name>A0ABD3MI38_9STRA</name>
<comment type="caution">
    <text evidence="2">The sequence shown here is derived from an EMBL/GenBank/DDBJ whole genome shotgun (WGS) entry which is preliminary data.</text>
</comment>
<keyword evidence="1" id="KW-0175">Coiled coil</keyword>
<organism evidence="2 3">
    <name type="scientific">Stephanodiscus triporus</name>
    <dbReference type="NCBI Taxonomy" id="2934178"/>
    <lineage>
        <taxon>Eukaryota</taxon>
        <taxon>Sar</taxon>
        <taxon>Stramenopiles</taxon>
        <taxon>Ochrophyta</taxon>
        <taxon>Bacillariophyta</taxon>
        <taxon>Coscinodiscophyceae</taxon>
        <taxon>Thalassiosirophycidae</taxon>
        <taxon>Stephanodiscales</taxon>
        <taxon>Stephanodiscaceae</taxon>
        <taxon>Stephanodiscus</taxon>
    </lineage>
</organism>
<dbReference type="Proteomes" id="UP001530315">
    <property type="component" value="Unassembled WGS sequence"/>
</dbReference>
<feature type="coiled-coil region" evidence="1">
    <location>
        <begin position="188"/>
        <end position="215"/>
    </location>
</feature>
<dbReference type="AlphaFoldDB" id="A0ABD3MI38"/>
<keyword evidence="3" id="KW-1185">Reference proteome</keyword>
<dbReference type="EMBL" id="JALLAZ020001798">
    <property type="protein sequence ID" value="KAL3763593.1"/>
    <property type="molecule type" value="Genomic_DNA"/>
</dbReference>
<gene>
    <name evidence="2" type="ORF">ACHAW5_009594</name>
</gene>
<sequence>MCTEESHGTSSTVDISIQGLWADGDLSTTWKDGQNPATEATRRGVVLCVLRLPVEMLFLPPPITSPSRSGRWIQHEIDFVLNGQHDARHRSPKPSAIFEYLQPQTIAIDTSGELSCVQDIEIWKHFVSTMNASVGGNSFIDLYCKKGDPRLRLVIFGSNPEERAVTVKHILRSLPESAKLVIENAEEMKNVRALLVSLKKEADTLKRHCAALSEEITPDSIAEIAALQSDTDGIASTFKRGWV</sequence>
<protein>
    <submittedName>
        <fullName evidence="2">Uncharacterized protein</fullName>
    </submittedName>
</protein>
<evidence type="ECO:0000313" key="3">
    <source>
        <dbReference type="Proteomes" id="UP001530315"/>
    </source>
</evidence>
<evidence type="ECO:0000256" key="1">
    <source>
        <dbReference type="SAM" id="Coils"/>
    </source>
</evidence>
<reference evidence="2 3" key="1">
    <citation type="submission" date="2024-10" db="EMBL/GenBank/DDBJ databases">
        <title>Updated reference genomes for cyclostephanoid diatoms.</title>
        <authorList>
            <person name="Roberts W.R."/>
            <person name="Alverson A.J."/>
        </authorList>
    </citation>
    <scope>NUCLEOTIDE SEQUENCE [LARGE SCALE GENOMIC DNA]</scope>
    <source>
        <strain evidence="2 3">AJA276-08</strain>
    </source>
</reference>
<evidence type="ECO:0000313" key="2">
    <source>
        <dbReference type="EMBL" id="KAL3763593.1"/>
    </source>
</evidence>